<dbReference type="AlphaFoldDB" id="A0A0N5AJJ7"/>
<dbReference type="Proteomes" id="UP000046393">
    <property type="component" value="Unplaced"/>
</dbReference>
<dbReference type="GO" id="GO:0034625">
    <property type="term" value="P:fatty acid elongation, monounsaturated fatty acid"/>
    <property type="evidence" value="ECO:0007669"/>
    <property type="project" value="TreeGrafter"/>
</dbReference>
<evidence type="ECO:0000256" key="8">
    <source>
        <dbReference type="ARBA" id="ARBA00023098"/>
    </source>
</evidence>
<feature type="transmembrane region" description="Helical" evidence="11">
    <location>
        <begin position="12"/>
        <end position="27"/>
    </location>
</feature>
<dbReference type="GO" id="GO:0009922">
    <property type="term" value="F:fatty acid elongase activity"/>
    <property type="evidence" value="ECO:0007669"/>
    <property type="project" value="UniProtKB-EC"/>
</dbReference>
<dbReference type="STRING" id="451379.A0A0N5AJJ7"/>
<evidence type="ECO:0000313" key="13">
    <source>
        <dbReference type="WBParaSite" id="SMUV_0000463701-mRNA-1"/>
    </source>
</evidence>
<feature type="transmembrane region" description="Helical" evidence="11">
    <location>
        <begin position="141"/>
        <end position="160"/>
    </location>
</feature>
<dbReference type="GO" id="GO:0030148">
    <property type="term" value="P:sphingolipid biosynthetic process"/>
    <property type="evidence" value="ECO:0007669"/>
    <property type="project" value="TreeGrafter"/>
</dbReference>
<evidence type="ECO:0000256" key="5">
    <source>
        <dbReference type="ARBA" id="ARBA00022692"/>
    </source>
</evidence>
<proteinExistence type="inferred from homology"/>
<evidence type="ECO:0000256" key="2">
    <source>
        <dbReference type="ARBA" id="ARBA00005194"/>
    </source>
</evidence>
<keyword evidence="4 11" id="KW-0808">Transferase</keyword>
<keyword evidence="7 11" id="KW-1133">Transmembrane helix</keyword>
<dbReference type="InterPro" id="IPR002076">
    <property type="entry name" value="ELO_fam"/>
</dbReference>
<protein>
    <recommendedName>
        <fullName evidence="11">Elongation of very long chain fatty acids protein</fullName>
        <ecNumber evidence="11">2.3.1.199</ecNumber>
    </recommendedName>
    <alternativeName>
        <fullName evidence="11">Very-long-chain 3-oxoacyl-CoA synthase</fullName>
    </alternativeName>
</protein>
<name>A0A0N5AJJ7_9BILA</name>
<keyword evidence="12" id="KW-1185">Reference proteome</keyword>
<evidence type="ECO:0000313" key="12">
    <source>
        <dbReference type="Proteomes" id="UP000046393"/>
    </source>
</evidence>
<dbReference type="WBParaSite" id="SMUV_0000463701-mRNA-1">
    <property type="protein sequence ID" value="SMUV_0000463701-mRNA-1"/>
    <property type="gene ID" value="SMUV_0000463701"/>
</dbReference>
<evidence type="ECO:0000256" key="9">
    <source>
        <dbReference type="ARBA" id="ARBA00023136"/>
    </source>
</evidence>
<dbReference type="GO" id="GO:0019367">
    <property type="term" value="P:fatty acid elongation, saturated fatty acid"/>
    <property type="evidence" value="ECO:0007669"/>
    <property type="project" value="TreeGrafter"/>
</dbReference>
<keyword evidence="8 11" id="KW-0443">Lipid metabolism</keyword>
<dbReference type="PANTHER" id="PTHR11157">
    <property type="entry name" value="FATTY ACID ACYL TRANSFERASE-RELATED"/>
    <property type="match status" value="1"/>
</dbReference>
<dbReference type="GO" id="GO:0005789">
    <property type="term" value="C:endoplasmic reticulum membrane"/>
    <property type="evidence" value="ECO:0007669"/>
    <property type="project" value="TreeGrafter"/>
</dbReference>
<comment type="pathway">
    <text evidence="2">Lipid metabolism; fatty acid biosynthesis.</text>
</comment>
<evidence type="ECO:0000256" key="1">
    <source>
        <dbReference type="ARBA" id="ARBA00004141"/>
    </source>
</evidence>
<sequence>MATGSRKKYWSVSIYIAVAYAIGIHLLQKYRQHRKPRRLRIPLCLWNASLAIFSTFATIRFGEEFLYAVTTRPFKHSICYSISPESPASFWACAFAISKVAELGDTFFVVMRKKPLIFLHWYHHAVVLVYSWNSACELTAAGRWFIFMNYFVHSFMYTYYTFTAYGIRMPRIISIGLTTLQTMQMLIGVVISVVVLQMKLSNVRCQQSMENLALCFAIYASFAVLFMRFFYDSYIRPRKSKEMAVTEAKQKQKKAE</sequence>
<dbReference type="GO" id="GO:0034626">
    <property type="term" value="P:fatty acid elongation, polyunsaturated fatty acid"/>
    <property type="evidence" value="ECO:0007669"/>
    <property type="project" value="TreeGrafter"/>
</dbReference>
<dbReference type="UniPathway" id="UPA00094"/>
<dbReference type="PROSITE" id="PS01188">
    <property type="entry name" value="ELO"/>
    <property type="match status" value="1"/>
</dbReference>
<feature type="transmembrane region" description="Helical" evidence="11">
    <location>
        <begin position="39"/>
        <end position="59"/>
    </location>
</feature>
<keyword evidence="6 11" id="KW-0276">Fatty acid metabolism</keyword>
<dbReference type="GO" id="GO:0042761">
    <property type="term" value="P:very long-chain fatty acid biosynthetic process"/>
    <property type="evidence" value="ECO:0007669"/>
    <property type="project" value="TreeGrafter"/>
</dbReference>
<comment type="similarity">
    <text evidence="11">Belongs to the ELO family.</text>
</comment>
<evidence type="ECO:0000256" key="11">
    <source>
        <dbReference type="RuleBase" id="RU361115"/>
    </source>
</evidence>
<evidence type="ECO:0000256" key="3">
    <source>
        <dbReference type="ARBA" id="ARBA00022516"/>
    </source>
</evidence>
<keyword evidence="10 11" id="KW-0275">Fatty acid biosynthesis</keyword>
<dbReference type="EC" id="2.3.1.199" evidence="11"/>
<feature type="transmembrane region" description="Helical" evidence="11">
    <location>
        <begin position="172"/>
        <end position="196"/>
    </location>
</feature>
<evidence type="ECO:0000256" key="4">
    <source>
        <dbReference type="ARBA" id="ARBA00022679"/>
    </source>
</evidence>
<accession>A0A0N5AJJ7</accession>
<dbReference type="PANTHER" id="PTHR11157:SF5">
    <property type="entry name" value="ELONGATION OF VERY LONG CHAIN FATTY ACIDS PROTEIN"/>
    <property type="match status" value="1"/>
</dbReference>
<reference evidence="13" key="1">
    <citation type="submission" date="2017-02" db="UniProtKB">
        <authorList>
            <consortium name="WormBaseParasite"/>
        </authorList>
    </citation>
    <scope>IDENTIFICATION</scope>
</reference>
<keyword evidence="9 11" id="KW-0472">Membrane</keyword>
<evidence type="ECO:0000256" key="6">
    <source>
        <dbReference type="ARBA" id="ARBA00022832"/>
    </source>
</evidence>
<dbReference type="Pfam" id="PF01151">
    <property type="entry name" value="ELO"/>
    <property type="match status" value="1"/>
</dbReference>
<evidence type="ECO:0000256" key="7">
    <source>
        <dbReference type="ARBA" id="ARBA00022989"/>
    </source>
</evidence>
<evidence type="ECO:0000256" key="10">
    <source>
        <dbReference type="ARBA" id="ARBA00023160"/>
    </source>
</evidence>
<feature type="transmembrane region" description="Helical" evidence="11">
    <location>
        <begin position="211"/>
        <end position="231"/>
    </location>
</feature>
<keyword evidence="3 11" id="KW-0444">Lipid biosynthesis</keyword>
<dbReference type="InterPro" id="IPR030457">
    <property type="entry name" value="ELO_CS"/>
</dbReference>
<keyword evidence="5 11" id="KW-0812">Transmembrane</keyword>
<comment type="catalytic activity">
    <reaction evidence="11">
        <text>a very-long-chain acyl-CoA + malonyl-CoA + H(+) = a very-long-chain 3-oxoacyl-CoA + CO2 + CoA</text>
        <dbReference type="Rhea" id="RHEA:32727"/>
        <dbReference type="ChEBI" id="CHEBI:15378"/>
        <dbReference type="ChEBI" id="CHEBI:16526"/>
        <dbReference type="ChEBI" id="CHEBI:57287"/>
        <dbReference type="ChEBI" id="CHEBI:57384"/>
        <dbReference type="ChEBI" id="CHEBI:90725"/>
        <dbReference type="ChEBI" id="CHEBI:90736"/>
        <dbReference type="EC" id="2.3.1.199"/>
    </reaction>
</comment>
<comment type="subcellular location">
    <subcellularLocation>
        <location evidence="1">Membrane</location>
        <topology evidence="1">Multi-pass membrane protein</topology>
    </subcellularLocation>
</comment>
<organism evidence="12 13">
    <name type="scientific">Syphacia muris</name>
    <dbReference type="NCBI Taxonomy" id="451379"/>
    <lineage>
        <taxon>Eukaryota</taxon>
        <taxon>Metazoa</taxon>
        <taxon>Ecdysozoa</taxon>
        <taxon>Nematoda</taxon>
        <taxon>Chromadorea</taxon>
        <taxon>Rhabditida</taxon>
        <taxon>Spirurina</taxon>
        <taxon>Oxyuridomorpha</taxon>
        <taxon>Oxyuroidea</taxon>
        <taxon>Oxyuridae</taxon>
        <taxon>Syphacia</taxon>
    </lineage>
</organism>